<feature type="transmembrane region" description="Helical" evidence="2">
    <location>
        <begin position="294"/>
        <end position="314"/>
    </location>
</feature>
<keyword evidence="2" id="KW-1133">Transmembrane helix</keyword>
<keyword evidence="2" id="KW-0472">Membrane</keyword>
<dbReference type="EMBL" id="AEPW01000078">
    <property type="protein sequence ID" value="EFU76206.1"/>
    <property type="molecule type" value="Genomic_DNA"/>
</dbReference>
<dbReference type="Pfam" id="PF13476">
    <property type="entry name" value="AAA_23"/>
    <property type="match status" value="1"/>
</dbReference>
<feature type="coiled-coil region" evidence="1">
    <location>
        <begin position="435"/>
        <end position="462"/>
    </location>
</feature>
<comment type="caution">
    <text evidence="4">The sequence shown here is derived from an EMBL/GenBank/DDBJ whole genome shotgun (WGS) entry which is preliminary data.</text>
</comment>
<evidence type="ECO:0000256" key="2">
    <source>
        <dbReference type="SAM" id="Phobius"/>
    </source>
</evidence>
<dbReference type="InterPro" id="IPR038729">
    <property type="entry name" value="Rad50/SbcC_AAA"/>
</dbReference>
<name>E6LPV8_9FIRM</name>
<dbReference type="HOGENOM" id="CLU_018670_0_0_9"/>
<evidence type="ECO:0000259" key="3">
    <source>
        <dbReference type="Pfam" id="PF13476"/>
    </source>
</evidence>
<dbReference type="eggNOG" id="COG4717">
    <property type="taxonomic scope" value="Bacteria"/>
</dbReference>
<dbReference type="Proteomes" id="UP000003434">
    <property type="component" value="Unassembled WGS sequence"/>
</dbReference>
<dbReference type="RefSeq" id="WP_008751757.1">
    <property type="nucleotide sequence ID" value="NZ_GL622296.1"/>
</dbReference>
<evidence type="ECO:0000313" key="4">
    <source>
        <dbReference type="EMBL" id="EFU76206.1"/>
    </source>
</evidence>
<accession>E6LPV8</accession>
<dbReference type="GO" id="GO:0016887">
    <property type="term" value="F:ATP hydrolysis activity"/>
    <property type="evidence" value="ECO:0007669"/>
    <property type="project" value="InterPro"/>
</dbReference>
<reference evidence="4 5" key="1">
    <citation type="submission" date="2010-12" db="EMBL/GenBank/DDBJ databases">
        <authorList>
            <person name="Muzny D."/>
            <person name="Qin X."/>
            <person name="Deng J."/>
            <person name="Jiang H."/>
            <person name="Liu Y."/>
            <person name="Qu J."/>
            <person name="Song X.-Z."/>
            <person name="Zhang L."/>
            <person name="Thornton R."/>
            <person name="Coyle M."/>
            <person name="Francisco L."/>
            <person name="Jackson L."/>
            <person name="Javaid M."/>
            <person name="Korchina V."/>
            <person name="Kovar C."/>
            <person name="Mata R."/>
            <person name="Mathew T."/>
            <person name="Ngo R."/>
            <person name="Nguyen L."/>
            <person name="Nguyen N."/>
            <person name="Okwuonu G."/>
            <person name="Ongeri F."/>
            <person name="Pham C."/>
            <person name="Simmons D."/>
            <person name="Wilczek-Boney K."/>
            <person name="Hale W."/>
            <person name="Jakkamsetti A."/>
            <person name="Pham P."/>
            <person name="Ruth R."/>
            <person name="San Lucas F."/>
            <person name="Warren J."/>
            <person name="Zhang J."/>
            <person name="Zhao Z."/>
            <person name="Zhou C."/>
            <person name="Zhu D."/>
            <person name="Lee S."/>
            <person name="Bess C."/>
            <person name="Blankenburg K."/>
            <person name="Forbes L."/>
            <person name="Fu Q."/>
            <person name="Gubbala S."/>
            <person name="Hirani K."/>
            <person name="Jayaseelan J.C."/>
            <person name="Lara F."/>
            <person name="Munidasa M."/>
            <person name="Palculict T."/>
            <person name="Patil S."/>
            <person name="Pu L.-L."/>
            <person name="Saada N."/>
            <person name="Tang L."/>
            <person name="Weissenberger G."/>
            <person name="Zhu Y."/>
            <person name="Hemphill L."/>
            <person name="Shang Y."/>
            <person name="Youmans B."/>
            <person name="Ayvaz T."/>
            <person name="Ross M."/>
            <person name="Santibanez J."/>
            <person name="Aqrawi P."/>
            <person name="Gross S."/>
            <person name="Joshi V."/>
            <person name="Fowler G."/>
            <person name="Nazareth L."/>
            <person name="Reid J."/>
            <person name="Worley K."/>
            <person name="Petrosino J."/>
            <person name="Highlander S."/>
            <person name="Gibbs R."/>
        </authorList>
    </citation>
    <scope>NUCLEOTIDE SEQUENCE [LARGE SCALE GENOMIC DNA]</scope>
    <source>
        <strain evidence="4 5">DSM 3986</strain>
    </source>
</reference>
<dbReference type="Gene3D" id="3.40.50.300">
    <property type="entry name" value="P-loop containing nucleotide triphosphate hydrolases"/>
    <property type="match status" value="2"/>
</dbReference>
<feature type="transmembrane region" description="Helical" evidence="2">
    <location>
        <begin position="334"/>
        <end position="355"/>
    </location>
</feature>
<proteinExistence type="predicted"/>
<organism evidence="4 5">
    <name type="scientific">Lachnoanaerobaculum saburreum DSM 3986</name>
    <dbReference type="NCBI Taxonomy" id="887325"/>
    <lineage>
        <taxon>Bacteria</taxon>
        <taxon>Bacillati</taxon>
        <taxon>Bacillota</taxon>
        <taxon>Clostridia</taxon>
        <taxon>Lachnospirales</taxon>
        <taxon>Lachnospiraceae</taxon>
        <taxon>Lachnoanaerobaculum</taxon>
    </lineage>
</organism>
<dbReference type="SUPFAM" id="SSF52540">
    <property type="entry name" value="P-loop containing nucleoside triphosphate hydrolases"/>
    <property type="match status" value="1"/>
</dbReference>
<keyword evidence="1" id="KW-0175">Coiled coil</keyword>
<keyword evidence="2" id="KW-0812">Transmembrane</keyword>
<dbReference type="AlphaFoldDB" id="E6LPV8"/>
<sequence>MRLLSLHINGFGKFKNKDLVFGDNMNIVYGYNEAGKSTIFMFIKAMLYGLERAKGRASKSDTWTKFKPWGNGDIYGGSLRFSYRERAYRIERDFTKTATTPFAIINETDGKPVEGATEFLKEVLCGLTETAYSNTVSISQLKSATDAKMVVELKNYIANMNTTGNMSLNINKASDFLKEKKKAFTATLNPDAAKTYNQNLTEIKTLEKKISSPEFSSHLKTLKEADAITDKRIMDLNAQKETLIESIASKRQHLSDLGFVDKATIVQLQDELNRGYNEYLSAYESEKKKSINKVYPVIFLILSILSVLMSAYIFKAGKTNVITASTGISYQFAMVLFIIICLSSLVFALYIYTVYNKDNRHLTELKVNLIATMARVGSFDSITEENIHRANKKLSSKINIFDEMAADIAKSEALNVDIENLRAKKAAYASGIDAKKQNEWELEKLMEKLAKMKEDNSALKNIIAENDKIRFEIDAIDLAMDTLKNLSETIKNSFGLYLNKDASELIEGITGGVYDSISIDENFNVFLNTPNRLVPIEQASSGTMDQVYLALRISAGRLMQNRSKELPFIFDDSFVNYDSIRLRAALLWIANNVPEQIIVFSCHMREAQLMTATMQDFNLIEL</sequence>
<dbReference type="GO" id="GO:0006302">
    <property type="term" value="P:double-strand break repair"/>
    <property type="evidence" value="ECO:0007669"/>
    <property type="project" value="InterPro"/>
</dbReference>
<dbReference type="PANTHER" id="PTHR41259:SF1">
    <property type="entry name" value="DOUBLE-STRAND BREAK REPAIR RAD50 ATPASE, PUTATIVE-RELATED"/>
    <property type="match status" value="1"/>
</dbReference>
<dbReference type="InterPro" id="IPR027417">
    <property type="entry name" value="P-loop_NTPase"/>
</dbReference>
<evidence type="ECO:0000256" key="1">
    <source>
        <dbReference type="SAM" id="Coils"/>
    </source>
</evidence>
<feature type="domain" description="Rad50/SbcC-type AAA" evidence="3">
    <location>
        <begin position="5"/>
        <end position="246"/>
    </location>
</feature>
<dbReference type="PANTHER" id="PTHR41259">
    <property type="entry name" value="DOUBLE-STRAND BREAK REPAIR RAD50 ATPASE, PUTATIVE-RELATED"/>
    <property type="match status" value="1"/>
</dbReference>
<evidence type="ECO:0000313" key="5">
    <source>
        <dbReference type="Proteomes" id="UP000003434"/>
    </source>
</evidence>
<gene>
    <name evidence="4" type="ORF">HMPREF0381_1993</name>
</gene>
<protein>
    <recommendedName>
        <fullName evidence="3">Rad50/SbcC-type AAA domain-containing protein</fullName>
    </recommendedName>
</protein>